<feature type="transmembrane region" description="Helical" evidence="1">
    <location>
        <begin position="237"/>
        <end position="257"/>
    </location>
</feature>
<dbReference type="Proteomes" id="UP000251634">
    <property type="component" value="Unassembled WGS sequence"/>
</dbReference>
<feature type="transmembrane region" description="Helical" evidence="1">
    <location>
        <begin position="163"/>
        <end position="182"/>
    </location>
</feature>
<feature type="transmembrane region" description="Helical" evidence="1">
    <location>
        <begin position="214"/>
        <end position="231"/>
    </location>
</feature>
<dbReference type="Pfam" id="PF19124">
    <property type="entry name" value="DUF5808"/>
    <property type="match status" value="1"/>
</dbReference>
<feature type="transmembrane region" description="Helical" evidence="1">
    <location>
        <begin position="6"/>
        <end position="23"/>
    </location>
</feature>
<gene>
    <name evidence="3" type="ORF">C4N25_07900</name>
</gene>
<sequence>METMSGFMLLTFWLCAGVNYIMLRNMSKRQKGLLLGVTLPLEADALPEVQAIVKQYRTRLGTLCLVCAALSVPLAFVQETAIALTLWMLFFFAGLALPYLPLLQANTTLKALKKAHGWQGSGCRMVDTGASAFALPKPIGLWTLLVPLVLCLLPMALPGLPRGLMLVCGIDAACVLLLWGLGRWTFRRREDMVTEDSARNQTLLRVRRLYWDRFWRLNLWAMALLNLFLILSYRSEAAILGLSLGFTVLLLAGSLWMEFSVRRAQAALTETAPIVADEDDAWVGGIFYYNPTDKRFLVSKRLGLGSTVNLGTWAGKLYYAFVGLVLVVCLAIGPIFGIVDSIPVRLELSGSAPVCLVASHGQSEKYRLDTAAITDVQLRDTLPDAARTWGTGMDHYLQGDFYVIGEGNARFCLDPTQKCFLRVEAGGQVYWFTGDSEDHTAAIAQALQSTVHP</sequence>
<reference evidence="3 4" key="1">
    <citation type="submission" date="2018-02" db="EMBL/GenBank/DDBJ databases">
        <title>Complete genome sequencing of Faecalibacterium prausnitzii strains isolated from the human gut.</title>
        <authorList>
            <person name="Fitzgerald B.C."/>
            <person name="Shkoporov A.N."/>
            <person name="Ross P.R."/>
            <person name="Hill C."/>
        </authorList>
    </citation>
    <scope>NUCLEOTIDE SEQUENCE [LARGE SCALE GENOMIC DNA]</scope>
    <source>
        <strain evidence="3 4">APC942/8-14-2</strain>
    </source>
</reference>
<dbReference type="InterPro" id="IPR043831">
    <property type="entry name" value="DUF5808"/>
</dbReference>
<evidence type="ECO:0000313" key="4">
    <source>
        <dbReference type="Proteomes" id="UP000251634"/>
    </source>
</evidence>
<feature type="domain" description="DUF5808" evidence="2">
    <location>
        <begin position="291"/>
        <end position="316"/>
    </location>
</feature>
<dbReference type="EMBL" id="PRKZ01000004">
    <property type="protein sequence ID" value="RAW50093.1"/>
    <property type="molecule type" value="Genomic_DNA"/>
</dbReference>
<keyword evidence="1" id="KW-0812">Transmembrane</keyword>
<dbReference type="AlphaFoldDB" id="A0A329TMF1"/>
<feature type="transmembrane region" description="Helical" evidence="1">
    <location>
        <begin position="84"/>
        <end position="103"/>
    </location>
</feature>
<feature type="transmembrane region" description="Helical" evidence="1">
    <location>
        <begin position="60"/>
        <end position="78"/>
    </location>
</feature>
<protein>
    <recommendedName>
        <fullName evidence="2">DUF5808 domain-containing protein</fullName>
    </recommendedName>
</protein>
<evidence type="ECO:0000313" key="3">
    <source>
        <dbReference type="EMBL" id="RAW50093.1"/>
    </source>
</evidence>
<evidence type="ECO:0000259" key="2">
    <source>
        <dbReference type="Pfam" id="PF19124"/>
    </source>
</evidence>
<evidence type="ECO:0000256" key="1">
    <source>
        <dbReference type="SAM" id="Phobius"/>
    </source>
</evidence>
<keyword evidence="1" id="KW-0472">Membrane</keyword>
<accession>A0A329TMF1</accession>
<feature type="transmembrane region" description="Helical" evidence="1">
    <location>
        <begin position="139"/>
        <end position="157"/>
    </location>
</feature>
<proteinExistence type="predicted"/>
<feature type="transmembrane region" description="Helical" evidence="1">
    <location>
        <begin position="317"/>
        <end position="339"/>
    </location>
</feature>
<name>A0A329TMF1_9FIRM</name>
<keyword evidence="1" id="KW-1133">Transmembrane helix</keyword>
<dbReference type="RefSeq" id="WP_112115611.1">
    <property type="nucleotide sequence ID" value="NZ_PRKZ01000004.1"/>
</dbReference>
<organism evidence="3 4">
    <name type="scientific">Faecalibacterium prausnitzii</name>
    <dbReference type="NCBI Taxonomy" id="853"/>
    <lineage>
        <taxon>Bacteria</taxon>
        <taxon>Bacillati</taxon>
        <taxon>Bacillota</taxon>
        <taxon>Clostridia</taxon>
        <taxon>Eubacteriales</taxon>
        <taxon>Oscillospiraceae</taxon>
        <taxon>Faecalibacterium</taxon>
    </lineage>
</organism>
<comment type="caution">
    <text evidence="3">The sequence shown here is derived from an EMBL/GenBank/DDBJ whole genome shotgun (WGS) entry which is preliminary data.</text>
</comment>